<dbReference type="PRINTS" id="PR00722">
    <property type="entry name" value="CHYMOTRYPSIN"/>
</dbReference>
<evidence type="ECO:0000259" key="7">
    <source>
        <dbReference type="PROSITE" id="PS50240"/>
    </source>
</evidence>
<keyword evidence="3 6" id="KW-0378">Hydrolase</keyword>
<dbReference type="GO" id="GO:0004252">
    <property type="term" value="F:serine-type endopeptidase activity"/>
    <property type="evidence" value="ECO:0007669"/>
    <property type="project" value="InterPro"/>
</dbReference>
<sequence length="342" mass="35858">MALVLAVCVAGGHCAELPPRATFRTAPEGRIVGGRPATATEAPWQISLVSSGWFGDSHRCGGSLVGTQSVVTAAHCTDGMQASGLKVKYGGLDRTALAVTVTVSNIYQHASYDAQAIDWDYSVIKLSAPIETSRPNVKTIELVDTAPAGGSPASLTGWGLTIGGNTGSSPTALQYVDFKIVSQTDCNQRYKDLYGDQIVVTARQICTEHESASGCNGDSGGPLVAGGKLAGIVSWGIRNCPSDTTKTPAAYADVANQVAWLRGNIHTVMKVVAIVLAIYLASVANSFKSPKFRGFNVMANEPKEKTRSAPWHVSIQVNGSHRCSGSLNGFNWVVTAAKCTQG</sequence>
<evidence type="ECO:0000313" key="8">
    <source>
        <dbReference type="EMBL" id="CAD7630925.1"/>
    </source>
</evidence>
<accession>A0A7R9Q3E9</accession>
<dbReference type="SMART" id="SM00020">
    <property type="entry name" value="Tryp_SPc"/>
    <property type="match status" value="1"/>
</dbReference>
<evidence type="ECO:0000313" key="9">
    <source>
        <dbReference type="Proteomes" id="UP000759131"/>
    </source>
</evidence>
<dbReference type="PROSITE" id="PS00135">
    <property type="entry name" value="TRYPSIN_SER"/>
    <property type="match status" value="1"/>
</dbReference>
<dbReference type="FunFam" id="2.40.10.10:FF:000036">
    <property type="entry name" value="Trypsin beta"/>
    <property type="match status" value="1"/>
</dbReference>
<protein>
    <recommendedName>
        <fullName evidence="7">Peptidase S1 domain-containing protein</fullName>
    </recommendedName>
</protein>
<evidence type="ECO:0000256" key="3">
    <source>
        <dbReference type="ARBA" id="ARBA00022801"/>
    </source>
</evidence>
<dbReference type="InterPro" id="IPR033116">
    <property type="entry name" value="TRYPSIN_SER"/>
</dbReference>
<dbReference type="EMBL" id="CAJPIZ010008752">
    <property type="protein sequence ID" value="CAG2111355.1"/>
    <property type="molecule type" value="Genomic_DNA"/>
</dbReference>
<dbReference type="Pfam" id="PF00089">
    <property type="entry name" value="Trypsin"/>
    <property type="match status" value="2"/>
</dbReference>
<dbReference type="PROSITE" id="PS00134">
    <property type="entry name" value="TRYPSIN_HIS"/>
    <property type="match status" value="1"/>
</dbReference>
<feature type="domain" description="Peptidase S1" evidence="7">
    <location>
        <begin position="31"/>
        <end position="266"/>
    </location>
</feature>
<dbReference type="GO" id="GO:0006508">
    <property type="term" value="P:proteolysis"/>
    <property type="evidence" value="ECO:0007669"/>
    <property type="project" value="UniProtKB-KW"/>
</dbReference>
<feature type="non-terminal residue" evidence="8">
    <location>
        <position position="342"/>
    </location>
</feature>
<dbReference type="InterPro" id="IPR018114">
    <property type="entry name" value="TRYPSIN_HIS"/>
</dbReference>
<dbReference type="PROSITE" id="PS50240">
    <property type="entry name" value="TRYPSIN_DOM"/>
    <property type="match status" value="1"/>
</dbReference>
<reference evidence="8" key="1">
    <citation type="submission" date="2020-11" db="EMBL/GenBank/DDBJ databases">
        <authorList>
            <person name="Tran Van P."/>
        </authorList>
    </citation>
    <scope>NUCLEOTIDE SEQUENCE</scope>
</reference>
<dbReference type="AlphaFoldDB" id="A0A7R9Q3E9"/>
<dbReference type="InterPro" id="IPR001254">
    <property type="entry name" value="Trypsin_dom"/>
</dbReference>
<dbReference type="InterPro" id="IPR050430">
    <property type="entry name" value="Peptidase_S1"/>
</dbReference>
<dbReference type="CDD" id="cd00190">
    <property type="entry name" value="Tryp_SPc"/>
    <property type="match status" value="1"/>
</dbReference>
<proteinExistence type="inferred from homology"/>
<dbReference type="PANTHER" id="PTHR24276">
    <property type="entry name" value="POLYSERASE-RELATED"/>
    <property type="match status" value="1"/>
</dbReference>
<evidence type="ECO:0000256" key="6">
    <source>
        <dbReference type="RuleBase" id="RU363034"/>
    </source>
</evidence>
<dbReference type="OrthoDB" id="6485138at2759"/>
<dbReference type="Gene3D" id="2.40.10.10">
    <property type="entry name" value="Trypsin-like serine proteases"/>
    <property type="match status" value="2"/>
</dbReference>
<evidence type="ECO:0000256" key="5">
    <source>
        <dbReference type="ARBA" id="ARBA00023157"/>
    </source>
</evidence>
<dbReference type="EMBL" id="OC863327">
    <property type="protein sequence ID" value="CAD7630925.1"/>
    <property type="molecule type" value="Genomic_DNA"/>
</dbReference>
<dbReference type="Proteomes" id="UP000759131">
    <property type="component" value="Unassembled WGS sequence"/>
</dbReference>
<organism evidence="8">
    <name type="scientific">Medioppia subpectinata</name>
    <dbReference type="NCBI Taxonomy" id="1979941"/>
    <lineage>
        <taxon>Eukaryota</taxon>
        <taxon>Metazoa</taxon>
        <taxon>Ecdysozoa</taxon>
        <taxon>Arthropoda</taxon>
        <taxon>Chelicerata</taxon>
        <taxon>Arachnida</taxon>
        <taxon>Acari</taxon>
        <taxon>Acariformes</taxon>
        <taxon>Sarcoptiformes</taxon>
        <taxon>Oribatida</taxon>
        <taxon>Brachypylina</taxon>
        <taxon>Oppioidea</taxon>
        <taxon>Oppiidae</taxon>
        <taxon>Medioppia</taxon>
    </lineage>
</organism>
<dbReference type="InterPro" id="IPR043504">
    <property type="entry name" value="Peptidase_S1_PA_chymotrypsin"/>
</dbReference>
<dbReference type="InterPro" id="IPR001314">
    <property type="entry name" value="Peptidase_S1A"/>
</dbReference>
<evidence type="ECO:0000256" key="1">
    <source>
        <dbReference type="ARBA" id="ARBA00007664"/>
    </source>
</evidence>
<keyword evidence="2 6" id="KW-0645">Protease</keyword>
<dbReference type="FunFam" id="2.40.10.10:FF:000068">
    <property type="entry name" value="transmembrane protease serine 2"/>
    <property type="match status" value="1"/>
</dbReference>
<dbReference type="SUPFAM" id="SSF50494">
    <property type="entry name" value="Trypsin-like serine proteases"/>
    <property type="match status" value="2"/>
</dbReference>
<keyword evidence="9" id="KW-1185">Reference proteome</keyword>
<keyword evidence="5" id="KW-1015">Disulfide bond</keyword>
<evidence type="ECO:0000256" key="2">
    <source>
        <dbReference type="ARBA" id="ARBA00022670"/>
    </source>
</evidence>
<gene>
    <name evidence="8" type="ORF">OSB1V03_LOCUS11336</name>
</gene>
<dbReference type="PANTHER" id="PTHR24276:SF91">
    <property type="entry name" value="AT26814P-RELATED"/>
    <property type="match status" value="1"/>
</dbReference>
<dbReference type="InterPro" id="IPR009003">
    <property type="entry name" value="Peptidase_S1_PA"/>
</dbReference>
<comment type="similarity">
    <text evidence="1">Belongs to the peptidase S1 family.</text>
</comment>
<name>A0A7R9Q3E9_9ACAR</name>
<evidence type="ECO:0000256" key="4">
    <source>
        <dbReference type="ARBA" id="ARBA00022825"/>
    </source>
</evidence>
<keyword evidence="4 6" id="KW-0720">Serine protease</keyword>